<proteinExistence type="predicted"/>
<dbReference type="InterPro" id="IPR006439">
    <property type="entry name" value="HAD-SF_hydro_IA"/>
</dbReference>
<dbReference type="PANTHER" id="PTHR43481:SF4">
    <property type="entry name" value="GLYCEROL-1-PHOSPHATE PHOSPHOHYDROLASE 1-RELATED"/>
    <property type="match status" value="1"/>
</dbReference>
<dbReference type="InterPro" id="IPR036412">
    <property type="entry name" value="HAD-like_sf"/>
</dbReference>
<accession>A0ABT0GD03</accession>
<dbReference type="SFLD" id="SFLDS00003">
    <property type="entry name" value="Haloacid_Dehalogenase"/>
    <property type="match status" value="1"/>
</dbReference>
<reference evidence="1" key="1">
    <citation type="submission" date="2022-04" db="EMBL/GenBank/DDBJ databases">
        <title>Lysobacter sp. CAU 1642 isolated from sea sand.</title>
        <authorList>
            <person name="Kim W."/>
        </authorList>
    </citation>
    <scope>NUCLEOTIDE SEQUENCE</scope>
    <source>
        <strain evidence="1">CAU 1642</strain>
    </source>
</reference>
<dbReference type="Gene3D" id="1.10.150.240">
    <property type="entry name" value="Putative phosphatase, domain 2"/>
    <property type="match status" value="1"/>
</dbReference>
<dbReference type="Proteomes" id="UP001431449">
    <property type="component" value="Unassembled WGS sequence"/>
</dbReference>
<dbReference type="SUPFAM" id="SSF56784">
    <property type="entry name" value="HAD-like"/>
    <property type="match status" value="1"/>
</dbReference>
<comment type="caution">
    <text evidence="1">The sequence shown here is derived from an EMBL/GenBank/DDBJ whole genome shotgun (WGS) entry which is preliminary data.</text>
</comment>
<dbReference type="PANTHER" id="PTHR43481">
    <property type="entry name" value="FRUCTOSE-1-PHOSPHATE PHOSPHATASE"/>
    <property type="match status" value="1"/>
</dbReference>
<dbReference type="SFLD" id="SFLDG01129">
    <property type="entry name" value="C1.5:_HAD__Beta-PGM__Phosphata"/>
    <property type="match status" value="1"/>
</dbReference>
<organism evidence="1 2">
    <name type="scientific">Pseudomarimonas salicorniae</name>
    <dbReference type="NCBI Taxonomy" id="2933270"/>
    <lineage>
        <taxon>Bacteria</taxon>
        <taxon>Pseudomonadati</taxon>
        <taxon>Pseudomonadota</taxon>
        <taxon>Gammaproteobacteria</taxon>
        <taxon>Lysobacterales</taxon>
        <taxon>Lysobacteraceae</taxon>
        <taxon>Pseudomarimonas</taxon>
    </lineage>
</organism>
<gene>
    <name evidence="1" type="ORF">M0G41_01885</name>
</gene>
<dbReference type="Gene3D" id="3.40.50.1000">
    <property type="entry name" value="HAD superfamily/HAD-like"/>
    <property type="match status" value="1"/>
</dbReference>
<name>A0ABT0GD03_9GAMM</name>
<evidence type="ECO:0000313" key="1">
    <source>
        <dbReference type="EMBL" id="MCK7592415.1"/>
    </source>
</evidence>
<dbReference type="RefSeq" id="WP_248204566.1">
    <property type="nucleotide sequence ID" value="NZ_JALNMH010000001.1"/>
</dbReference>
<dbReference type="InterPro" id="IPR023198">
    <property type="entry name" value="PGP-like_dom2"/>
</dbReference>
<sequence>MLILDFDGVVLDSEPRLNALLCGLLAEQGISLSVEQALRRFTGVASAECLAGIERDFGVRLPGDLGERYHEASLALYASGALPLLPGLVELLDALRRPVAIASGSQRRKIEAGLRAHGLEARFAGRIVSAHEAPRGKPHPDVYLEAARRCSTRPADCIAVEDSPTGARAAAAAGIRVFGLIGIWDAASLAAAGAEPIQRLTDLLRRPELAPWWSPLQAVTPAP</sequence>
<dbReference type="EMBL" id="JALNMH010000001">
    <property type="protein sequence ID" value="MCK7592415.1"/>
    <property type="molecule type" value="Genomic_DNA"/>
</dbReference>
<evidence type="ECO:0000313" key="2">
    <source>
        <dbReference type="Proteomes" id="UP001431449"/>
    </source>
</evidence>
<dbReference type="InterPro" id="IPR023214">
    <property type="entry name" value="HAD_sf"/>
</dbReference>
<dbReference type="InterPro" id="IPR051806">
    <property type="entry name" value="HAD-like_SPP"/>
</dbReference>
<dbReference type="NCBIfam" id="TIGR01509">
    <property type="entry name" value="HAD-SF-IA-v3"/>
    <property type="match status" value="1"/>
</dbReference>
<protein>
    <submittedName>
        <fullName evidence="1">HAD family phosphatase</fullName>
    </submittedName>
</protein>
<dbReference type="Pfam" id="PF00702">
    <property type="entry name" value="Hydrolase"/>
    <property type="match status" value="1"/>
</dbReference>
<keyword evidence="2" id="KW-1185">Reference proteome</keyword>